<keyword evidence="1" id="KW-0143">Chaperone</keyword>
<evidence type="ECO:0000313" key="4">
    <source>
        <dbReference type="Proteomes" id="UP000030816"/>
    </source>
</evidence>
<dbReference type="GO" id="GO:0006121">
    <property type="term" value="P:mitochondrial electron transport, succinate to ubiquinone"/>
    <property type="evidence" value="ECO:0007669"/>
    <property type="project" value="TreeGrafter"/>
</dbReference>
<reference evidence="3 4" key="1">
    <citation type="journal article" date="2014" name="Proc. Natl. Acad. Sci. U.S.A.">
        <title>Trajectory and genomic determinants of fungal-pathogen speciation and host adaptation.</title>
        <authorList>
            <person name="Hu X."/>
            <person name="Xiao G."/>
            <person name="Zheng P."/>
            <person name="Shang Y."/>
            <person name="Su Y."/>
            <person name="Zhang X."/>
            <person name="Liu X."/>
            <person name="Zhan S."/>
            <person name="St Leger R.J."/>
            <person name="Wang C."/>
        </authorList>
    </citation>
    <scope>NUCLEOTIDE SEQUENCE [LARGE SCALE GENOMIC DNA]</scope>
    <source>
        <strain evidence="3 4">ARSEF 1941</strain>
    </source>
</reference>
<evidence type="ECO:0000313" key="3">
    <source>
        <dbReference type="EMBL" id="KHN96992.1"/>
    </source>
</evidence>
<dbReference type="GO" id="GO:0006099">
    <property type="term" value="P:tricarboxylic acid cycle"/>
    <property type="evidence" value="ECO:0007669"/>
    <property type="project" value="TreeGrafter"/>
</dbReference>
<sequence>MSGGLLTQYDALLDENDWDIYYWATQREPSDTYTPTNPSMPASRSGSSTSTQPSPDAVVRSQPPRGEWAQTVGNFKPAYRPVPERWRGSEVLALLRAHVRSKSVDGADGGGMAFMPALEGR</sequence>
<dbReference type="InterPro" id="IPR005631">
    <property type="entry name" value="SDH"/>
</dbReference>
<dbReference type="OrthoDB" id="284292at2759"/>
<dbReference type="GO" id="GO:0005739">
    <property type="term" value="C:mitochondrion"/>
    <property type="evidence" value="ECO:0007669"/>
    <property type="project" value="TreeGrafter"/>
</dbReference>
<dbReference type="SUPFAM" id="SSF109910">
    <property type="entry name" value="YgfY-like"/>
    <property type="match status" value="1"/>
</dbReference>
<evidence type="ECO:0000256" key="1">
    <source>
        <dbReference type="ARBA" id="ARBA00023186"/>
    </source>
</evidence>
<dbReference type="GO" id="GO:0034553">
    <property type="term" value="P:mitochondrial respiratory chain complex II assembly"/>
    <property type="evidence" value="ECO:0007669"/>
    <property type="project" value="TreeGrafter"/>
</dbReference>
<keyword evidence="4" id="KW-1185">Reference proteome</keyword>
<organism evidence="3 4">
    <name type="scientific">Metarhizium album (strain ARSEF 1941)</name>
    <dbReference type="NCBI Taxonomy" id="1081103"/>
    <lineage>
        <taxon>Eukaryota</taxon>
        <taxon>Fungi</taxon>
        <taxon>Dikarya</taxon>
        <taxon>Ascomycota</taxon>
        <taxon>Pezizomycotina</taxon>
        <taxon>Sordariomycetes</taxon>
        <taxon>Hypocreomycetidae</taxon>
        <taxon>Hypocreales</taxon>
        <taxon>Clavicipitaceae</taxon>
        <taxon>Metarhizium</taxon>
    </lineage>
</organism>
<dbReference type="GeneID" id="63739556"/>
<dbReference type="HOGENOM" id="CLU_2074849_0_0_1"/>
<evidence type="ECO:0000256" key="2">
    <source>
        <dbReference type="SAM" id="MobiDB-lite"/>
    </source>
</evidence>
<dbReference type="Pfam" id="PF03937">
    <property type="entry name" value="Sdh5"/>
    <property type="match status" value="1"/>
</dbReference>
<dbReference type="Gene3D" id="1.10.150.250">
    <property type="entry name" value="Flavinator of succinate dehydrogenase"/>
    <property type="match status" value="1"/>
</dbReference>
<dbReference type="PANTHER" id="PTHR12469">
    <property type="entry name" value="PROTEIN EMI5 HOMOLOG, MITOCHONDRIAL"/>
    <property type="match status" value="1"/>
</dbReference>
<dbReference type="STRING" id="1081103.A0A0B2WU47"/>
<dbReference type="InterPro" id="IPR036714">
    <property type="entry name" value="SDH_sf"/>
</dbReference>
<proteinExistence type="predicted"/>
<gene>
    <name evidence="3" type="ORF">MAM_05101</name>
</gene>
<protein>
    <submittedName>
        <fullName evidence="3">TPR repeat protein</fullName>
    </submittedName>
</protein>
<name>A0A0B2WU47_METAS</name>
<accession>A0A0B2WU47</accession>
<dbReference type="EMBL" id="AZHE01000012">
    <property type="protein sequence ID" value="KHN96992.1"/>
    <property type="molecule type" value="Genomic_DNA"/>
</dbReference>
<dbReference type="RefSeq" id="XP_040678058.1">
    <property type="nucleotide sequence ID" value="XM_040823899.1"/>
</dbReference>
<comment type="caution">
    <text evidence="3">The sequence shown here is derived from an EMBL/GenBank/DDBJ whole genome shotgun (WGS) entry which is preliminary data.</text>
</comment>
<dbReference type="AlphaFoldDB" id="A0A0B2WU47"/>
<dbReference type="PANTHER" id="PTHR12469:SF2">
    <property type="entry name" value="SUCCINATE DEHYDROGENASE ASSEMBLY FACTOR 2, MITOCHONDRIAL"/>
    <property type="match status" value="1"/>
</dbReference>
<dbReference type="Proteomes" id="UP000030816">
    <property type="component" value="Unassembled WGS sequence"/>
</dbReference>
<feature type="compositionally biased region" description="Low complexity" evidence="2">
    <location>
        <begin position="39"/>
        <end position="55"/>
    </location>
</feature>
<feature type="region of interest" description="Disordered" evidence="2">
    <location>
        <begin position="28"/>
        <end position="72"/>
    </location>
</feature>